<dbReference type="Proteomes" id="UP001205560">
    <property type="component" value="Unassembled WGS sequence"/>
</dbReference>
<protein>
    <recommendedName>
        <fullName evidence="4">Carboxypeptidase regulatory-like domain-containing protein</fullName>
    </recommendedName>
</protein>
<proteinExistence type="predicted"/>
<evidence type="ECO:0000313" key="2">
    <source>
        <dbReference type="EMBL" id="MCS0588043.1"/>
    </source>
</evidence>
<sequence>MHRTLVNAALALALTAGLSPAVFAAQPKEQNGVAYINGGVGQDEQNAMRALKADYNLQLTFATKQTGAYRSDVQLDIADAKGASVLSVANTGPMFFAKLPPGTYRISAAAEGKTFKRTVKLGNGAKEMTLHWENDSPDDPGVQE</sequence>
<evidence type="ECO:0000313" key="3">
    <source>
        <dbReference type="Proteomes" id="UP001205560"/>
    </source>
</evidence>
<organism evidence="2 3">
    <name type="scientific">Massilia norwichensis</name>
    <dbReference type="NCBI Taxonomy" id="1442366"/>
    <lineage>
        <taxon>Bacteria</taxon>
        <taxon>Pseudomonadati</taxon>
        <taxon>Pseudomonadota</taxon>
        <taxon>Betaproteobacteria</taxon>
        <taxon>Burkholderiales</taxon>
        <taxon>Oxalobacteraceae</taxon>
        <taxon>Telluria group</taxon>
        <taxon>Massilia</taxon>
    </lineage>
</organism>
<keyword evidence="3" id="KW-1185">Reference proteome</keyword>
<evidence type="ECO:0000256" key="1">
    <source>
        <dbReference type="SAM" id="SignalP"/>
    </source>
</evidence>
<dbReference type="EMBL" id="JANUGX010000002">
    <property type="protein sequence ID" value="MCS0588043.1"/>
    <property type="molecule type" value="Genomic_DNA"/>
</dbReference>
<name>A0ABT2A1H9_9BURK</name>
<reference evidence="2 3" key="1">
    <citation type="submission" date="2022-08" db="EMBL/GenBank/DDBJ databases">
        <title>Reclassification of Massilia species as members of the genera Telluria, Duganella, Pseudoduganella, Mokoshia gen. nov. and Zemynaea gen. nov. using orthogonal and non-orthogonal genome-based approaches.</title>
        <authorList>
            <person name="Bowman J.P."/>
        </authorList>
    </citation>
    <scope>NUCLEOTIDE SEQUENCE [LARGE SCALE GENOMIC DNA]</scope>
    <source>
        <strain evidence="2 3">LMG 28164</strain>
    </source>
</reference>
<evidence type="ECO:0008006" key="4">
    <source>
        <dbReference type="Google" id="ProtNLM"/>
    </source>
</evidence>
<keyword evidence="1" id="KW-0732">Signal</keyword>
<gene>
    <name evidence="2" type="ORF">NX782_02360</name>
</gene>
<dbReference type="RefSeq" id="WP_258843890.1">
    <property type="nucleotide sequence ID" value="NZ_JANUGX010000002.1"/>
</dbReference>
<comment type="caution">
    <text evidence="2">The sequence shown here is derived from an EMBL/GenBank/DDBJ whole genome shotgun (WGS) entry which is preliminary data.</text>
</comment>
<accession>A0ABT2A1H9</accession>
<feature type="signal peptide" evidence="1">
    <location>
        <begin position="1"/>
        <end position="24"/>
    </location>
</feature>
<feature type="chain" id="PRO_5047332808" description="Carboxypeptidase regulatory-like domain-containing protein" evidence="1">
    <location>
        <begin position="25"/>
        <end position="144"/>
    </location>
</feature>